<dbReference type="EMBL" id="BMAU01021344">
    <property type="protein sequence ID" value="GFY17384.1"/>
    <property type="molecule type" value="Genomic_DNA"/>
</dbReference>
<protein>
    <submittedName>
        <fullName evidence="1">Uncharacterized protein</fullName>
    </submittedName>
</protein>
<keyword evidence="2" id="KW-1185">Reference proteome</keyword>
<gene>
    <name evidence="1" type="ORF">TNCV_657971</name>
</gene>
<organism evidence="1 2">
    <name type="scientific">Trichonephila clavipes</name>
    <name type="common">Golden silk orbweaver</name>
    <name type="synonym">Nephila clavipes</name>
    <dbReference type="NCBI Taxonomy" id="2585209"/>
    <lineage>
        <taxon>Eukaryota</taxon>
        <taxon>Metazoa</taxon>
        <taxon>Ecdysozoa</taxon>
        <taxon>Arthropoda</taxon>
        <taxon>Chelicerata</taxon>
        <taxon>Arachnida</taxon>
        <taxon>Araneae</taxon>
        <taxon>Araneomorphae</taxon>
        <taxon>Entelegynae</taxon>
        <taxon>Araneoidea</taxon>
        <taxon>Nephilidae</taxon>
        <taxon>Trichonephila</taxon>
    </lineage>
</organism>
<accession>A0A8X6SPA2</accession>
<dbReference type="Proteomes" id="UP000887159">
    <property type="component" value="Unassembled WGS sequence"/>
</dbReference>
<evidence type="ECO:0000313" key="2">
    <source>
        <dbReference type="Proteomes" id="UP000887159"/>
    </source>
</evidence>
<proteinExistence type="predicted"/>
<sequence>MWNLPEGHMGKSLVDPMAIAHVLVPELFCTRSSTVSSLFNVLALHSRSCVSSMENPLLNNLWCKPAKKAGMGVRYLGQHWAYNHYAARPLQSVAPYPDAYE</sequence>
<reference evidence="1" key="1">
    <citation type="submission" date="2020-08" db="EMBL/GenBank/DDBJ databases">
        <title>Multicomponent nature underlies the extraordinary mechanical properties of spider dragline silk.</title>
        <authorList>
            <person name="Kono N."/>
            <person name="Nakamura H."/>
            <person name="Mori M."/>
            <person name="Yoshida Y."/>
            <person name="Ohtoshi R."/>
            <person name="Malay A.D."/>
            <person name="Moran D.A.P."/>
            <person name="Tomita M."/>
            <person name="Numata K."/>
            <person name="Arakawa K."/>
        </authorList>
    </citation>
    <scope>NUCLEOTIDE SEQUENCE</scope>
</reference>
<name>A0A8X6SPA2_TRICX</name>
<evidence type="ECO:0000313" key="1">
    <source>
        <dbReference type="EMBL" id="GFY17384.1"/>
    </source>
</evidence>
<comment type="caution">
    <text evidence="1">The sequence shown here is derived from an EMBL/GenBank/DDBJ whole genome shotgun (WGS) entry which is preliminary data.</text>
</comment>
<dbReference type="AlphaFoldDB" id="A0A8X6SPA2"/>